<protein>
    <submittedName>
        <fullName evidence="1">Uncharacterized protein</fullName>
    </submittedName>
</protein>
<comment type="caution">
    <text evidence="1">The sequence shown here is derived from an EMBL/GenBank/DDBJ whole genome shotgun (WGS) entry which is preliminary data.</text>
</comment>
<accession>A0A8J2S1C9</accession>
<proteinExistence type="predicted"/>
<organism evidence="1 2">
    <name type="scientific">Daphnia galeata</name>
    <dbReference type="NCBI Taxonomy" id="27404"/>
    <lineage>
        <taxon>Eukaryota</taxon>
        <taxon>Metazoa</taxon>
        <taxon>Ecdysozoa</taxon>
        <taxon>Arthropoda</taxon>
        <taxon>Crustacea</taxon>
        <taxon>Branchiopoda</taxon>
        <taxon>Diplostraca</taxon>
        <taxon>Cladocera</taxon>
        <taxon>Anomopoda</taxon>
        <taxon>Daphniidae</taxon>
        <taxon>Daphnia</taxon>
    </lineage>
</organism>
<sequence>MGNMSEKPNAYPMSGISDTLGQFSDLRYHKTRIKSSIPSNEEAFDTVAKSINPSATHEMSDDRPHTDYVTIEQNAETLNEFEQNDFLMYSAFPHLFPLEEA</sequence>
<dbReference type="EMBL" id="CAKKLH010000325">
    <property type="protein sequence ID" value="CAH0112397.1"/>
    <property type="molecule type" value="Genomic_DNA"/>
</dbReference>
<gene>
    <name evidence="1" type="ORF">DGAL_LOCUS16112</name>
</gene>
<dbReference type="AlphaFoldDB" id="A0A8J2S1C9"/>
<reference evidence="1" key="1">
    <citation type="submission" date="2021-11" db="EMBL/GenBank/DDBJ databases">
        <authorList>
            <person name="Schell T."/>
        </authorList>
    </citation>
    <scope>NUCLEOTIDE SEQUENCE</scope>
    <source>
        <strain evidence="1">M5</strain>
    </source>
</reference>
<evidence type="ECO:0000313" key="2">
    <source>
        <dbReference type="Proteomes" id="UP000789390"/>
    </source>
</evidence>
<keyword evidence="2" id="KW-1185">Reference proteome</keyword>
<evidence type="ECO:0000313" key="1">
    <source>
        <dbReference type="EMBL" id="CAH0112397.1"/>
    </source>
</evidence>
<name>A0A8J2S1C9_9CRUS</name>
<dbReference type="Proteomes" id="UP000789390">
    <property type="component" value="Unassembled WGS sequence"/>
</dbReference>